<accession>A0A0D7B4H3</accession>
<feature type="compositionally biased region" description="Basic and acidic residues" evidence="7">
    <location>
        <begin position="822"/>
        <end position="836"/>
    </location>
</feature>
<feature type="domain" description="Myb-like" evidence="8">
    <location>
        <begin position="708"/>
        <end position="774"/>
    </location>
</feature>
<dbReference type="Pfam" id="PF07529">
    <property type="entry name" value="HSA"/>
    <property type="match status" value="1"/>
</dbReference>
<dbReference type="PANTHER" id="PTHR46459:SF1">
    <property type="entry name" value="E1A-BINDING PROTEIN P400"/>
    <property type="match status" value="1"/>
</dbReference>
<feature type="region of interest" description="Disordered" evidence="7">
    <location>
        <begin position="46"/>
        <end position="259"/>
    </location>
</feature>
<feature type="region of interest" description="Disordered" evidence="7">
    <location>
        <begin position="1004"/>
        <end position="1045"/>
    </location>
</feature>
<dbReference type="GO" id="GO:0005634">
    <property type="term" value="C:nucleus"/>
    <property type="evidence" value="ECO:0007669"/>
    <property type="project" value="UniProtKB-SubCell"/>
</dbReference>
<proteinExistence type="predicted"/>
<keyword evidence="6" id="KW-0175">Coiled coil</keyword>
<feature type="compositionally biased region" description="Pro residues" evidence="7">
    <location>
        <begin position="149"/>
        <end position="166"/>
    </location>
</feature>
<sequence length="1153" mass="127798">MLPEELDALVEERVSQLQEITKRRHETLKEMFSMIKRRENIGNVLSLDTQEEGGPELEEFLKTHDLTQNPETGSVSNLQASSLFARPPARDEAQEDEEGSDDEKGKDNTVKGSSQDVQMADVKIEVPPAEVPPQKKEEEEEEEPTMQVDPPPGAPSSLTVPPPPTQPNTTVVPNAAPAPAPTEHIPPEAATARPSDMSAPPPPQPTPKPAIAVLRRPDFNPNYTLPPLKSLPAEFNRKKKKKIKDKEDERKKESKKDKDEWTGLGLNRWGFTITANPVFKRVSKATKCLTTKDWTVAMTELRLARTIERIETLKDSGKWSFRQPKKQRNVEMISKTHWDYLMDEMKWMRTDFREERRWKLAVAYGLGTSVLEWHAVGTMAERVALGICVKWRRPSEEPPPVEMEMGQDDMEVDEGAPSPEKHQPSNMLLLEYNSDDDDEQDRESVADALDAGGAAEDILDDMEKAHSTEENSRMSGQPIKLEEVDEDMHVDQPVTSQRNSTASSAQATPGPKGVKSGSINPVLSTKSHTPGDGTVPASKSQRVNMYAPVRDNVMFSEPDKLFVDLDDFKISAPEMKEITLPPLELPDLFPDLALLSLYDPPDEDDPPVVSDSKKAKKEAKEREAQTTRMDELTSSRIFPVGKFMHTRPTLLSALNPAKRWQDGDWLPWDDAPVQPAESVDRKVLDESSSDLFSRVPIQVRDTPHPVPTAGRRELTWTQADDELLRGLIERYGTMDRERGTNWKLVTDIFNSSRITVSTDRRLPIDCMLRWREKLALEAPADASGSISAPGSPVLTRKRLATNVPTLTITTEMEPKYKRHKTVHEGIRKMTKKRADNVTKPGARQSNGAVHETHQALISRLPVKTPQEILKAKFERDERERALQRAQAQQAQAAQAAQMAAQAQAVAAAAAARQAPAAAGQQQTATAQPGVNGAAPSDPSQNVQQQASVAPTPAAPTQAQPKPVLPAQQVRVQLPSQVPAQAIPSQTAGPGQPAQQRIATPLVNAARQATPASSSAGASQHLRQQQQHAQQAQATMTQLAQGSTANMSPQDIQLMLRVYNQRTEYAQTQALAATSRPGSAQPRAQNQQGHYYLPHVQNTNQAHFTQEQLLTYQRMLTSQHPQAYQQAQQQQVAQPVVQQQQQQAQPPQGQPGQQ</sequence>
<feature type="domain" description="HSA" evidence="9">
    <location>
        <begin position="325"/>
        <end position="411"/>
    </location>
</feature>
<feature type="region of interest" description="Disordered" evidence="7">
    <location>
        <begin position="919"/>
        <end position="964"/>
    </location>
</feature>
<dbReference type="PROSITE" id="PS50090">
    <property type="entry name" value="MYB_LIKE"/>
    <property type="match status" value="1"/>
</dbReference>
<comment type="function">
    <text evidence="4">Component of the NuA4 histone acetyltransferase complex which is involved in transcriptional activation of selected genes principally by acetylation of nucleosomal histone H4 and H2A. The NuA4 complex is also involved in DNA repair.</text>
</comment>
<feature type="compositionally biased region" description="Polar residues" evidence="7">
    <location>
        <begin position="493"/>
        <end position="507"/>
    </location>
</feature>
<dbReference type="GO" id="GO:0003682">
    <property type="term" value="F:chromatin binding"/>
    <property type="evidence" value="ECO:0007669"/>
    <property type="project" value="TreeGrafter"/>
</dbReference>
<evidence type="ECO:0000313" key="11">
    <source>
        <dbReference type="Proteomes" id="UP000054007"/>
    </source>
</evidence>
<dbReference type="PANTHER" id="PTHR46459">
    <property type="entry name" value="E1A-BINDING PROTEIN P400-RELATED"/>
    <property type="match status" value="1"/>
</dbReference>
<feature type="compositionally biased region" description="Low complexity" evidence="7">
    <location>
        <begin position="942"/>
        <end position="961"/>
    </location>
</feature>
<dbReference type="GO" id="GO:0035267">
    <property type="term" value="C:NuA4 histone acetyltransferase complex"/>
    <property type="evidence" value="ECO:0007669"/>
    <property type="project" value="TreeGrafter"/>
</dbReference>
<feature type="compositionally biased region" description="Low complexity" evidence="7">
    <location>
        <begin position="167"/>
        <end position="177"/>
    </location>
</feature>
<feature type="compositionally biased region" description="Acidic residues" evidence="7">
    <location>
        <begin position="405"/>
        <end position="414"/>
    </location>
</feature>
<feature type="region of interest" description="Disordered" evidence="7">
    <location>
        <begin position="817"/>
        <end position="852"/>
    </location>
</feature>
<name>A0A0D7B4H3_9AGAR</name>
<feature type="compositionally biased region" description="Polar residues" evidence="7">
    <location>
        <begin position="517"/>
        <end position="528"/>
    </location>
</feature>
<feature type="compositionally biased region" description="Basic and acidic residues" evidence="7">
    <location>
        <begin position="618"/>
        <end position="629"/>
    </location>
</feature>
<dbReference type="PROSITE" id="PS51204">
    <property type="entry name" value="HSA"/>
    <property type="match status" value="1"/>
</dbReference>
<comment type="subcellular location">
    <subcellularLocation>
        <location evidence="1">Nucleus</location>
    </subcellularLocation>
</comment>
<dbReference type="Pfam" id="PF13921">
    <property type="entry name" value="Myb_DNA-bind_6"/>
    <property type="match status" value="1"/>
</dbReference>
<dbReference type="InterPro" id="IPR001005">
    <property type="entry name" value="SANT/Myb"/>
</dbReference>
<feature type="region of interest" description="Disordered" evidence="7">
    <location>
        <begin position="1117"/>
        <end position="1153"/>
    </location>
</feature>
<dbReference type="InterPro" id="IPR014012">
    <property type="entry name" value="HSA_dom"/>
</dbReference>
<feature type="compositionally biased region" description="Polar residues" evidence="7">
    <location>
        <begin position="66"/>
        <end position="82"/>
    </location>
</feature>
<evidence type="ECO:0000256" key="6">
    <source>
        <dbReference type="SAM" id="Coils"/>
    </source>
</evidence>
<dbReference type="OrthoDB" id="5364245at2759"/>
<evidence type="ECO:0000256" key="1">
    <source>
        <dbReference type="ARBA" id="ARBA00004123"/>
    </source>
</evidence>
<gene>
    <name evidence="10" type="ORF">CYLTODRAFT_424385</name>
</gene>
<evidence type="ECO:0000256" key="4">
    <source>
        <dbReference type="ARBA" id="ARBA00025178"/>
    </source>
</evidence>
<feature type="region of interest" description="Disordered" evidence="7">
    <location>
        <begin position="393"/>
        <end position="424"/>
    </location>
</feature>
<dbReference type="GO" id="GO:0006325">
    <property type="term" value="P:chromatin organization"/>
    <property type="evidence" value="ECO:0007669"/>
    <property type="project" value="UniProtKB-KW"/>
</dbReference>
<evidence type="ECO:0000256" key="5">
    <source>
        <dbReference type="ARBA" id="ARBA00029670"/>
    </source>
</evidence>
<evidence type="ECO:0000256" key="7">
    <source>
        <dbReference type="SAM" id="MobiDB-lite"/>
    </source>
</evidence>
<dbReference type="STRING" id="1314674.A0A0D7B4H3"/>
<feature type="region of interest" description="Disordered" evidence="7">
    <location>
        <begin position="596"/>
        <end position="629"/>
    </location>
</feature>
<protein>
    <recommendedName>
        <fullName evidence="5">Vacuolar import and degradation protein 21</fullName>
    </recommendedName>
</protein>
<evidence type="ECO:0000313" key="10">
    <source>
        <dbReference type="EMBL" id="KIY65382.1"/>
    </source>
</evidence>
<evidence type="ECO:0000259" key="9">
    <source>
        <dbReference type="PROSITE" id="PS51204"/>
    </source>
</evidence>
<feature type="compositionally biased region" description="Low complexity" evidence="7">
    <location>
        <begin position="1015"/>
        <end position="1041"/>
    </location>
</feature>
<evidence type="ECO:0000256" key="3">
    <source>
        <dbReference type="ARBA" id="ARBA00023242"/>
    </source>
</evidence>
<feature type="compositionally biased region" description="Pro residues" evidence="7">
    <location>
        <begin position="199"/>
        <end position="208"/>
    </location>
</feature>
<dbReference type="Proteomes" id="UP000054007">
    <property type="component" value="Unassembled WGS sequence"/>
</dbReference>
<organism evidence="10 11">
    <name type="scientific">Cylindrobasidium torrendii FP15055 ss-10</name>
    <dbReference type="NCBI Taxonomy" id="1314674"/>
    <lineage>
        <taxon>Eukaryota</taxon>
        <taxon>Fungi</taxon>
        <taxon>Dikarya</taxon>
        <taxon>Basidiomycota</taxon>
        <taxon>Agaricomycotina</taxon>
        <taxon>Agaricomycetes</taxon>
        <taxon>Agaricomycetidae</taxon>
        <taxon>Agaricales</taxon>
        <taxon>Marasmiineae</taxon>
        <taxon>Physalacriaceae</taxon>
        <taxon>Cylindrobasidium</taxon>
    </lineage>
</organism>
<reference evidence="10 11" key="1">
    <citation type="journal article" date="2015" name="Fungal Genet. Biol.">
        <title>Evolution of novel wood decay mechanisms in Agaricales revealed by the genome sequences of Fistulina hepatica and Cylindrobasidium torrendii.</title>
        <authorList>
            <person name="Floudas D."/>
            <person name="Held B.W."/>
            <person name="Riley R."/>
            <person name="Nagy L.G."/>
            <person name="Koehler G."/>
            <person name="Ransdell A.S."/>
            <person name="Younus H."/>
            <person name="Chow J."/>
            <person name="Chiniquy J."/>
            <person name="Lipzen A."/>
            <person name="Tritt A."/>
            <person name="Sun H."/>
            <person name="Haridas S."/>
            <person name="LaButti K."/>
            <person name="Ohm R.A."/>
            <person name="Kues U."/>
            <person name="Blanchette R.A."/>
            <person name="Grigoriev I.V."/>
            <person name="Minto R.E."/>
            <person name="Hibbett D.S."/>
        </authorList>
    </citation>
    <scope>NUCLEOTIDE SEQUENCE [LARGE SCALE GENOMIC DNA]</scope>
    <source>
        <strain evidence="10 11">FP15055 ss-10</strain>
    </source>
</reference>
<dbReference type="EMBL" id="KN880592">
    <property type="protein sequence ID" value="KIY65382.1"/>
    <property type="molecule type" value="Genomic_DNA"/>
</dbReference>
<feature type="compositionally biased region" description="Acidic residues" evidence="7">
    <location>
        <begin position="49"/>
        <end position="58"/>
    </location>
</feature>
<feature type="compositionally biased region" description="Basic and acidic residues" evidence="7">
    <location>
        <begin position="244"/>
        <end position="259"/>
    </location>
</feature>
<feature type="compositionally biased region" description="Low complexity" evidence="7">
    <location>
        <begin position="1120"/>
        <end position="1153"/>
    </location>
</feature>
<keyword evidence="3" id="KW-0539">Nucleus</keyword>
<feature type="region of interest" description="Disordered" evidence="7">
    <location>
        <begin position="492"/>
        <end position="539"/>
    </location>
</feature>
<feature type="coiled-coil region" evidence="6">
    <location>
        <begin position="871"/>
        <end position="898"/>
    </location>
</feature>
<evidence type="ECO:0000259" key="8">
    <source>
        <dbReference type="PROSITE" id="PS50090"/>
    </source>
</evidence>
<dbReference type="AlphaFoldDB" id="A0A0D7B4H3"/>
<dbReference type="CDD" id="cd00167">
    <property type="entry name" value="SANT"/>
    <property type="match status" value="1"/>
</dbReference>
<dbReference type="Gene3D" id="1.10.10.60">
    <property type="entry name" value="Homeodomain-like"/>
    <property type="match status" value="1"/>
</dbReference>
<keyword evidence="11" id="KW-1185">Reference proteome</keyword>
<evidence type="ECO:0000256" key="2">
    <source>
        <dbReference type="ARBA" id="ARBA00022853"/>
    </source>
</evidence>
<dbReference type="GO" id="GO:0006281">
    <property type="term" value="P:DNA repair"/>
    <property type="evidence" value="ECO:0007669"/>
    <property type="project" value="TreeGrafter"/>
</dbReference>
<keyword evidence="2" id="KW-0156">Chromatin regulator</keyword>